<keyword evidence="2" id="KW-0472">Membrane</keyword>
<evidence type="ECO:0000313" key="3">
    <source>
        <dbReference type="EMBL" id="QHM73508.1"/>
    </source>
</evidence>
<keyword evidence="2" id="KW-0812">Transmembrane</keyword>
<feature type="transmembrane region" description="Helical" evidence="2">
    <location>
        <begin position="21"/>
        <end position="39"/>
    </location>
</feature>
<proteinExistence type="predicted"/>
<dbReference type="KEGG" id="mint:C7M51_03855"/>
<keyword evidence="2" id="KW-1133">Transmembrane helix</keyword>
<dbReference type="RefSeq" id="WP_160623150.1">
    <property type="nucleotide sequence ID" value="NZ_CP028271.1"/>
</dbReference>
<dbReference type="Pfam" id="PF05137">
    <property type="entry name" value="PilN"/>
    <property type="match status" value="1"/>
</dbReference>
<dbReference type="InterPro" id="IPR007813">
    <property type="entry name" value="PilN"/>
</dbReference>
<keyword evidence="1" id="KW-0175">Coiled coil</keyword>
<evidence type="ECO:0000313" key="4">
    <source>
        <dbReference type="Proteomes" id="UP000464053"/>
    </source>
</evidence>
<dbReference type="PANTHER" id="PTHR40278:SF1">
    <property type="entry name" value="DNA UTILIZATION PROTEIN HOFN"/>
    <property type="match status" value="1"/>
</dbReference>
<keyword evidence="4" id="KW-1185">Reference proteome</keyword>
<dbReference type="EMBL" id="CP028271">
    <property type="protein sequence ID" value="QHM73508.1"/>
    <property type="molecule type" value="Genomic_DNA"/>
</dbReference>
<dbReference type="PANTHER" id="PTHR40278">
    <property type="entry name" value="DNA UTILIZATION PROTEIN HOFN"/>
    <property type="match status" value="1"/>
</dbReference>
<sequence>MSGVNLLDWRQRKLQRRLVHWIWRSSVLLLLALMVLLTARQSLTKNVQQRQEILQQWQQADRQLQLLTQRYGTLRAQLQKLQTQVAQRQQQRQRLAYWQTFMRQLELSVPDELWLSSLKHQQHALHIEGVSLRPEAARLLNQRLRLPQFLQDWLPGALQKNEDGLYHFTLAAKLVEEAKDEK</sequence>
<organism evidence="3 4">
    <name type="scientific">Mixta intestinalis</name>
    <dbReference type="NCBI Taxonomy" id="1615494"/>
    <lineage>
        <taxon>Bacteria</taxon>
        <taxon>Pseudomonadati</taxon>
        <taxon>Pseudomonadota</taxon>
        <taxon>Gammaproteobacteria</taxon>
        <taxon>Enterobacterales</taxon>
        <taxon>Erwiniaceae</taxon>
        <taxon>Mixta</taxon>
    </lineage>
</organism>
<feature type="coiled-coil region" evidence="1">
    <location>
        <begin position="40"/>
        <end position="91"/>
    </location>
</feature>
<name>A0A6P1Q6C4_9GAMM</name>
<gene>
    <name evidence="3" type="ORF">C7M51_03855</name>
</gene>
<dbReference type="AlphaFoldDB" id="A0A6P1Q6C4"/>
<dbReference type="OrthoDB" id="6556386at2"/>
<accession>A0A6P1Q6C4</accession>
<protein>
    <submittedName>
        <fullName evidence="3">Uncharacterized protein</fullName>
    </submittedName>
</protein>
<dbReference type="InterPro" id="IPR052534">
    <property type="entry name" value="Extracell_DNA_Util/SecSys_Comp"/>
</dbReference>
<evidence type="ECO:0000256" key="2">
    <source>
        <dbReference type="SAM" id="Phobius"/>
    </source>
</evidence>
<evidence type="ECO:0000256" key="1">
    <source>
        <dbReference type="SAM" id="Coils"/>
    </source>
</evidence>
<reference evidence="3 4" key="1">
    <citation type="submission" date="2018-03" db="EMBL/GenBank/DDBJ databases">
        <title>Pantoea intestinalis SRCM103226 isolated form the mealworm.</title>
        <authorList>
            <person name="Jeong D.-Y."/>
            <person name="Kim J.W."/>
        </authorList>
    </citation>
    <scope>NUCLEOTIDE SEQUENCE [LARGE SCALE GENOMIC DNA]</scope>
    <source>
        <strain evidence="3 4">SRCM103226</strain>
    </source>
</reference>
<dbReference type="Proteomes" id="UP000464053">
    <property type="component" value="Chromosome"/>
</dbReference>